<dbReference type="Gramene" id="CDP03919">
    <property type="protein sequence ID" value="CDP03919"/>
    <property type="gene ID" value="GSCOC_T00016426001"/>
</dbReference>
<dbReference type="PhylomeDB" id="A0A068U6U9"/>
<proteinExistence type="predicted"/>
<dbReference type="SUPFAM" id="SSF46565">
    <property type="entry name" value="Chaperone J-domain"/>
    <property type="match status" value="1"/>
</dbReference>
<dbReference type="Gene3D" id="1.10.287.110">
    <property type="entry name" value="DnaJ domain"/>
    <property type="match status" value="1"/>
</dbReference>
<organism evidence="2 3">
    <name type="scientific">Coffea canephora</name>
    <name type="common">Robusta coffee</name>
    <dbReference type="NCBI Taxonomy" id="49390"/>
    <lineage>
        <taxon>Eukaryota</taxon>
        <taxon>Viridiplantae</taxon>
        <taxon>Streptophyta</taxon>
        <taxon>Embryophyta</taxon>
        <taxon>Tracheophyta</taxon>
        <taxon>Spermatophyta</taxon>
        <taxon>Magnoliopsida</taxon>
        <taxon>eudicotyledons</taxon>
        <taxon>Gunneridae</taxon>
        <taxon>Pentapetalae</taxon>
        <taxon>asterids</taxon>
        <taxon>lamiids</taxon>
        <taxon>Gentianales</taxon>
        <taxon>Rubiaceae</taxon>
        <taxon>Ixoroideae</taxon>
        <taxon>Gardenieae complex</taxon>
        <taxon>Bertiereae - Coffeeae clade</taxon>
        <taxon>Coffeeae</taxon>
        <taxon>Coffea</taxon>
    </lineage>
</organism>
<name>A0A068U6U9_COFCA</name>
<evidence type="ECO:0000259" key="1">
    <source>
        <dbReference type="PROSITE" id="PS50076"/>
    </source>
</evidence>
<dbReference type="PROSITE" id="PS50076">
    <property type="entry name" value="DNAJ_2"/>
    <property type="match status" value="1"/>
</dbReference>
<dbReference type="InterPro" id="IPR053232">
    <property type="entry name" value="DnaJ_C/III_chloroplastic"/>
</dbReference>
<dbReference type="PRINTS" id="PR00625">
    <property type="entry name" value="JDOMAIN"/>
</dbReference>
<reference evidence="3" key="1">
    <citation type="journal article" date="2014" name="Science">
        <title>The coffee genome provides insight into the convergent evolution of caffeine biosynthesis.</title>
        <authorList>
            <person name="Denoeud F."/>
            <person name="Carretero-Paulet L."/>
            <person name="Dereeper A."/>
            <person name="Droc G."/>
            <person name="Guyot R."/>
            <person name="Pietrella M."/>
            <person name="Zheng C."/>
            <person name="Alberti A."/>
            <person name="Anthony F."/>
            <person name="Aprea G."/>
            <person name="Aury J.M."/>
            <person name="Bento P."/>
            <person name="Bernard M."/>
            <person name="Bocs S."/>
            <person name="Campa C."/>
            <person name="Cenci A."/>
            <person name="Combes M.C."/>
            <person name="Crouzillat D."/>
            <person name="Da Silva C."/>
            <person name="Daddiego L."/>
            <person name="De Bellis F."/>
            <person name="Dussert S."/>
            <person name="Garsmeur O."/>
            <person name="Gayraud T."/>
            <person name="Guignon V."/>
            <person name="Jahn K."/>
            <person name="Jamilloux V."/>
            <person name="Joet T."/>
            <person name="Labadie K."/>
            <person name="Lan T."/>
            <person name="Leclercq J."/>
            <person name="Lepelley M."/>
            <person name="Leroy T."/>
            <person name="Li L.T."/>
            <person name="Librado P."/>
            <person name="Lopez L."/>
            <person name="Munoz A."/>
            <person name="Noel B."/>
            <person name="Pallavicini A."/>
            <person name="Perrotta G."/>
            <person name="Poncet V."/>
            <person name="Pot D."/>
            <person name="Priyono X."/>
            <person name="Rigoreau M."/>
            <person name="Rouard M."/>
            <person name="Rozas J."/>
            <person name="Tranchant-Dubreuil C."/>
            <person name="VanBuren R."/>
            <person name="Zhang Q."/>
            <person name="Andrade A.C."/>
            <person name="Argout X."/>
            <person name="Bertrand B."/>
            <person name="de Kochko A."/>
            <person name="Graziosi G."/>
            <person name="Henry R.J."/>
            <person name="Jayarama X."/>
            <person name="Ming R."/>
            <person name="Nagai C."/>
            <person name="Rounsley S."/>
            <person name="Sankoff D."/>
            <person name="Giuliano G."/>
            <person name="Albert V.A."/>
            <person name="Wincker P."/>
            <person name="Lashermes P."/>
        </authorList>
    </citation>
    <scope>NUCLEOTIDE SEQUENCE [LARGE SCALE GENOMIC DNA]</scope>
    <source>
        <strain evidence="3">cv. DH200-94</strain>
    </source>
</reference>
<gene>
    <name evidence="2" type="ORF">GSCOC_T00016426001</name>
</gene>
<dbReference type="PROSITE" id="PS00636">
    <property type="entry name" value="DNAJ_1"/>
    <property type="match status" value="1"/>
</dbReference>
<evidence type="ECO:0000313" key="2">
    <source>
        <dbReference type="EMBL" id="CDP03919.1"/>
    </source>
</evidence>
<dbReference type="GO" id="GO:0009507">
    <property type="term" value="C:chloroplast"/>
    <property type="evidence" value="ECO:0007669"/>
    <property type="project" value="TreeGrafter"/>
</dbReference>
<dbReference type="OMA" id="FIEVHEA"/>
<dbReference type="STRING" id="49390.A0A068U6U9"/>
<dbReference type="InterPro" id="IPR036869">
    <property type="entry name" value="J_dom_sf"/>
</dbReference>
<dbReference type="PANTHER" id="PTHR45090:SF4">
    <property type="entry name" value="J DOMAIN-CONTAINING PROTEIN"/>
    <property type="match status" value="1"/>
</dbReference>
<dbReference type="InParanoid" id="A0A068U6U9"/>
<accession>A0A068U6U9</accession>
<evidence type="ECO:0000313" key="3">
    <source>
        <dbReference type="Proteomes" id="UP000295252"/>
    </source>
</evidence>
<protein>
    <recommendedName>
        <fullName evidence="1">J domain-containing protein</fullName>
    </recommendedName>
</protein>
<dbReference type="AlphaFoldDB" id="A0A068U6U9"/>
<dbReference type="SMART" id="SM00271">
    <property type="entry name" value="DnaJ"/>
    <property type="match status" value="1"/>
</dbReference>
<dbReference type="InterPro" id="IPR001623">
    <property type="entry name" value="DnaJ_domain"/>
</dbReference>
<sequence>MNAEVISSGHLQLFPTSSNTRHCGSQLPFSGRASTGSIALKPRRRPGPLRITARAAVYAPTQTQAETFYDMLGISETGSISDIKKAYKQLARKYHPDVSPADRTEEYTKRFIEVQEAYETLSDPQTRALYDMNLGRGLHFAFSTGRRNERMDDVEEWKLRWQSQLDELRLWSMHRDNVSSAVRGKAAASPSSSWGSRMRRKRTDIYDLGFR</sequence>
<dbReference type="FunCoup" id="A0A068U6U9">
    <property type="interactions" value="36"/>
</dbReference>
<keyword evidence="3" id="KW-1185">Reference proteome</keyword>
<dbReference type="EMBL" id="HG739095">
    <property type="protein sequence ID" value="CDP03919.1"/>
    <property type="molecule type" value="Genomic_DNA"/>
</dbReference>
<dbReference type="PANTHER" id="PTHR45090">
    <property type="entry name" value="CHAPERONE PROTEIN DNAJ 20 CHLOROPLASTIC"/>
    <property type="match status" value="1"/>
</dbReference>
<dbReference type="InterPro" id="IPR018253">
    <property type="entry name" value="DnaJ_domain_CS"/>
</dbReference>
<dbReference type="OrthoDB" id="445556at2759"/>
<dbReference type="CDD" id="cd06257">
    <property type="entry name" value="DnaJ"/>
    <property type="match status" value="1"/>
</dbReference>
<dbReference type="Proteomes" id="UP000295252">
    <property type="component" value="Chromosome I"/>
</dbReference>
<dbReference type="Pfam" id="PF00226">
    <property type="entry name" value="DnaJ"/>
    <property type="match status" value="1"/>
</dbReference>
<feature type="domain" description="J" evidence="1">
    <location>
        <begin position="67"/>
        <end position="134"/>
    </location>
</feature>